<dbReference type="InterPro" id="IPR036259">
    <property type="entry name" value="MFS_trans_sf"/>
</dbReference>
<dbReference type="Gene3D" id="1.20.1250.20">
    <property type="entry name" value="MFS general substrate transporter like domains"/>
    <property type="match status" value="1"/>
</dbReference>
<feature type="transmembrane region" description="Helical" evidence="1">
    <location>
        <begin position="127"/>
        <end position="149"/>
    </location>
</feature>
<dbReference type="PATRIC" id="fig|1293598.4.peg.327"/>
<protein>
    <submittedName>
        <fullName evidence="2">Drug resistance MFS transporter, drug H+ antiporter-2 family</fullName>
    </submittedName>
</protein>
<evidence type="ECO:0000313" key="2">
    <source>
        <dbReference type="EMBL" id="KRO15038.1"/>
    </source>
</evidence>
<dbReference type="OrthoDB" id="2321349at2"/>
<dbReference type="STRING" id="1293598.IV56_GL000306"/>
<dbReference type="EMBL" id="JQCE01000077">
    <property type="protein sequence ID" value="KRO15038.1"/>
    <property type="molecule type" value="Genomic_DNA"/>
</dbReference>
<comment type="caution">
    <text evidence="2">The sequence shown here is derived from an EMBL/GenBank/DDBJ whole genome shotgun (WGS) entry which is preliminary data.</text>
</comment>
<dbReference type="Proteomes" id="UP000050969">
    <property type="component" value="Unassembled WGS sequence"/>
</dbReference>
<proteinExistence type="predicted"/>
<reference evidence="2 3" key="1">
    <citation type="journal article" date="2015" name="Genome Announc.">
        <title>Expanding the biotechnology potential of lactobacilli through comparative genomics of 213 strains and associated genera.</title>
        <authorList>
            <person name="Sun Z."/>
            <person name="Harris H.M."/>
            <person name="McCann A."/>
            <person name="Guo C."/>
            <person name="Argimon S."/>
            <person name="Zhang W."/>
            <person name="Yang X."/>
            <person name="Jeffery I.B."/>
            <person name="Cooney J.C."/>
            <person name="Kagawa T.F."/>
            <person name="Liu W."/>
            <person name="Song Y."/>
            <person name="Salvetti E."/>
            <person name="Wrobel A."/>
            <person name="Rasinkangas P."/>
            <person name="Parkhill J."/>
            <person name="Rea M.C."/>
            <person name="O'Sullivan O."/>
            <person name="Ritari J."/>
            <person name="Douillard F.P."/>
            <person name="Paul Ross R."/>
            <person name="Yang R."/>
            <person name="Briner A.E."/>
            <person name="Felis G.E."/>
            <person name="de Vos W.M."/>
            <person name="Barrangou R."/>
            <person name="Klaenhammer T.R."/>
            <person name="Caufield P.W."/>
            <person name="Cui Y."/>
            <person name="Zhang H."/>
            <person name="O'Toole P.W."/>
        </authorList>
    </citation>
    <scope>NUCLEOTIDE SEQUENCE [LARGE SCALE GENOMIC DNA]</scope>
    <source>
        <strain evidence="2 3">DSM 24301</strain>
    </source>
</reference>
<dbReference type="AlphaFoldDB" id="A0A0R2MMU1"/>
<dbReference type="RefSeq" id="WP_156321703.1">
    <property type="nucleotide sequence ID" value="NZ_JQCE01000077.1"/>
</dbReference>
<keyword evidence="1" id="KW-1133">Transmembrane helix</keyword>
<evidence type="ECO:0000313" key="3">
    <source>
        <dbReference type="Proteomes" id="UP000050969"/>
    </source>
</evidence>
<keyword evidence="1" id="KW-0812">Transmembrane</keyword>
<keyword evidence="1" id="KW-0472">Membrane</keyword>
<evidence type="ECO:0000256" key="1">
    <source>
        <dbReference type="SAM" id="Phobius"/>
    </source>
</evidence>
<sequence>MELWPGMVMIGITNAIVNPVLNTAGMAGVAPHEMGMASGLLNVFRQFGTTVGVVGLGLIQNNSYMAHLNTALPQVKMPTQALNGIKDALINAGPFSGHTIAFSARLAKSPFAHQIQTIVVRAFDNGMIALTLTAAVIALIGALAAVLLLRTHQQSQKLDLKAARN</sequence>
<keyword evidence="3" id="KW-1185">Reference proteome</keyword>
<dbReference type="SUPFAM" id="SSF103473">
    <property type="entry name" value="MFS general substrate transporter"/>
    <property type="match status" value="1"/>
</dbReference>
<name>A0A0R2MMU1_9LACO</name>
<gene>
    <name evidence="2" type="ORF">IV56_GL000306</name>
</gene>
<accession>A0A0R2MMU1</accession>
<organism evidence="2 3">
    <name type="scientific">Lacticaseibacillus saniviri JCM 17471 = DSM 24301</name>
    <dbReference type="NCBI Taxonomy" id="1293598"/>
    <lineage>
        <taxon>Bacteria</taxon>
        <taxon>Bacillati</taxon>
        <taxon>Bacillota</taxon>
        <taxon>Bacilli</taxon>
        <taxon>Lactobacillales</taxon>
        <taxon>Lactobacillaceae</taxon>
        <taxon>Lacticaseibacillus</taxon>
    </lineage>
</organism>